<comment type="caution">
    <text evidence="3">The sequence shown here is derived from an EMBL/GenBank/DDBJ whole genome shotgun (WGS) entry which is preliminary data.</text>
</comment>
<sequence>MTTTTNTIATTTTNSLSFKKEQKQQQGFSCITNNNNNNSNNIPVLPNELLLQVIEFTPQPDLATYLFVSRFTYTLVSPYVYRKVVFPDDTKTSMSEIIQFCHKYGQSLEIIKLPQGRYYSDTFYSLLFTKLCPRLTFLQSSMTPKQVQRYRKPNMTFMLTHIRPNTASLSNNNNNNSLYNYNNVNINNNNNEQHQHHNHNQQGENNNVMLLNDNNNNNEGEDDVLSMDCCSSCLIFPTTSTSNDNLGQEDHSSTMMHISHYFHHPGALRNGILPTYGEELLSLTLNRYDVLTASVAKLIIAKCPRLRYLVAPAVKAEGLWMMLRWCDTLVTVIVGLQADDQEDVYNDIENEKAVATIAHYKRVWCVHSHLDFVDHQSWHIGIIPRK</sequence>
<evidence type="ECO:0000259" key="2">
    <source>
        <dbReference type="PROSITE" id="PS50181"/>
    </source>
</evidence>
<dbReference type="OrthoDB" id="2205570at2759"/>
<evidence type="ECO:0000256" key="1">
    <source>
        <dbReference type="SAM" id="MobiDB-lite"/>
    </source>
</evidence>
<dbReference type="InterPro" id="IPR001810">
    <property type="entry name" value="F-box_dom"/>
</dbReference>
<dbReference type="PROSITE" id="PS50181">
    <property type="entry name" value="FBOX"/>
    <property type="match status" value="1"/>
</dbReference>
<accession>A0A8H7SEQ7</accession>
<organism evidence="3 4">
    <name type="scientific">Circinella minor</name>
    <dbReference type="NCBI Taxonomy" id="1195481"/>
    <lineage>
        <taxon>Eukaryota</taxon>
        <taxon>Fungi</taxon>
        <taxon>Fungi incertae sedis</taxon>
        <taxon>Mucoromycota</taxon>
        <taxon>Mucoromycotina</taxon>
        <taxon>Mucoromycetes</taxon>
        <taxon>Mucorales</taxon>
        <taxon>Lichtheimiaceae</taxon>
        <taxon>Circinella</taxon>
    </lineage>
</organism>
<keyword evidence="4" id="KW-1185">Reference proteome</keyword>
<reference evidence="3 4" key="1">
    <citation type="submission" date="2020-12" db="EMBL/GenBank/DDBJ databases">
        <title>Metabolic potential, ecology and presence of endohyphal bacteria is reflected in genomic diversity of Mucoromycotina.</title>
        <authorList>
            <person name="Muszewska A."/>
            <person name="Okrasinska A."/>
            <person name="Steczkiewicz K."/>
            <person name="Drgas O."/>
            <person name="Orlowska M."/>
            <person name="Perlinska-Lenart U."/>
            <person name="Aleksandrzak-Piekarczyk T."/>
            <person name="Szatraj K."/>
            <person name="Zielenkiewicz U."/>
            <person name="Pilsyk S."/>
            <person name="Malc E."/>
            <person name="Mieczkowski P."/>
            <person name="Kruszewska J.S."/>
            <person name="Biernat P."/>
            <person name="Pawlowska J."/>
        </authorList>
    </citation>
    <scope>NUCLEOTIDE SEQUENCE [LARGE SCALE GENOMIC DNA]</scope>
    <source>
        <strain evidence="3 4">CBS 142.35</strain>
    </source>
</reference>
<feature type="domain" description="F-box" evidence="2">
    <location>
        <begin position="39"/>
        <end position="84"/>
    </location>
</feature>
<gene>
    <name evidence="3" type="ORF">INT45_010200</name>
</gene>
<dbReference type="Proteomes" id="UP000646827">
    <property type="component" value="Unassembled WGS sequence"/>
</dbReference>
<evidence type="ECO:0000313" key="3">
    <source>
        <dbReference type="EMBL" id="KAG2226921.1"/>
    </source>
</evidence>
<name>A0A8H7SEQ7_9FUNG</name>
<dbReference type="AlphaFoldDB" id="A0A8H7SEQ7"/>
<evidence type="ECO:0000313" key="4">
    <source>
        <dbReference type="Proteomes" id="UP000646827"/>
    </source>
</evidence>
<protein>
    <recommendedName>
        <fullName evidence="2">F-box domain-containing protein</fullName>
    </recommendedName>
</protein>
<dbReference type="EMBL" id="JAEPRB010000012">
    <property type="protein sequence ID" value="KAG2226921.1"/>
    <property type="molecule type" value="Genomic_DNA"/>
</dbReference>
<proteinExistence type="predicted"/>
<feature type="region of interest" description="Disordered" evidence="1">
    <location>
        <begin position="187"/>
        <end position="207"/>
    </location>
</feature>